<dbReference type="InterPro" id="IPR006141">
    <property type="entry name" value="Intein_N"/>
</dbReference>
<comment type="subcellular location">
    <subcellularLocation>
        <location evidence="1">Secreted</location>
    </subcellularLocation>
</comment>
<name>A0ABP7KHZ7_9RHOB</name>
<dbReference type="InterPro" id="IPR036844">
    <property type="entry name" value="Hint_dom_sf"/>
</dbReference>
<dbReference type="InterPro" id="IPR018511">
    <property type="entry name" value="Hemolysin-typ_Ca-bd_CS"/>
</dbReference>
<dbReference type="Pfam" id="PF13403">
    <property type="entry name" value="Hint_2"/>
    <property type="match status" value="1"/>
</dbReference>
<dbReference type="RefSeq" id="WP_344847915.1">
    <property type="nucleotide sequence ID" value="NZ_BAABDF010000007.1"/>
</dbReference>
<feature type="compositionally biased region" description="Polar residues" evidence="3">
    <location>
        <begin position="1"/>
        <end position="20"/>
    </location>
</feature>
<evidence type="ECO:0000313" key="6">
    <source>
        <dbReference type="Proteomes" id="UP001399917"/>
    </source>
</evidence>
<dbReference type="InterPro" id="IPR050557">
    <property type="entry name" value="RTX_toxin/Mannuronan_C5-epim"/>
</dbReference>
<dbReference type="EMBL" id="BAABDF010000007">
    <property type="protein sequence ID" value="GAA3875860.1"/>
    <property type="molecule type" value="Genomic_DNA"/>
</dbReference>
<evidence type="ECO:0000256" key="1">
    <source>
        <dbReference type="ARBA" id="ARBA00004613"/>
    </source>
</evidence>
<reference evidence="6" key="1">
    <citation type="journal article" date="2019" name="Int. J. Syst. Evol. Microbiol.">
        <title>The Global Catalogue of Microorganisms (GCM) 10K type strain sequencing project: providing services to taxonomists for standard genome sequencing and annotation.</title>
        <authorList>
            <consortium name="The Broad Institute Genomics Platform"/>
            <consortium name="The Broad Institute Genome Sequencing Center for Infectious Disease"/>
            <person name="Wu L."/>
            <person name="Ma J."/>
        </authorList>
    </citation>
    <scope>NUCLEOTIDE SEQUENCE [LARGE SCALE GENOMIC DNA]</scope>
    <source>
        <strain evidence="6">JCM 17190</strain>
    </source>
</reference>
<dbReference type="InterPro" id="IPR028992">
    <property type="entry name" value="Hedgehog/Intein_dom"/>
</dbReference>
<dbReference type="Gene3D" id="2.150.10.10">
    <property type="entry name" value="Serralysin-like metalloprotease, C-terminal"/>
    <property type="match status" value="4"/>
</dbReference>
<evidence type="ECO:0000256" key="2">
    <source>
        <dbReference type="ARBA" id="ARBA00022525"/>
    </source>
</evidence>
<dbReference type="PROSITE" id="PS50817">
    <property type="entry name" value="INTEIN_N_TER"/>
    <property type="match status" value="1"/>
</dbReference>
<dbReference type="SUPFAM" id="SSF51294">
    <property type="entry name" value="Hedgehog/intein (Hint) domain"/>
    <property type="match status" value="1"/>
</dbReference>
<dbReference type="InterPro" id="IPR011049">
    <property type="entry name" value="Serralysin-like_metalloprot_C"/>
</dbReference>
<gene>
    <name evidence="5" type="ORF">GCM10022404_27010</name>
</gene>
<keyword evidence="2" id="KW-0964">Secreted</keyword>
<comment type="caution">
    <text evidence="5">The sequence shown here is derived from an EMBL/GenBank/DDBJ whole genome shotgun (WGS) entry which is preliminary data.</text>
</comment>
<dbReference type="InterPro" id="IPR001343">
    <property type="entry name" value="Hemolysn_Ca-bd"/>
</dbReference>
<protein>
    <recommendedName>
        <fullName evidence="4">Hedgehog/Intein (Hint) domain-containing protein</fullName>
    </recommendedName>
</protein>
<dbReference type="PRINTS" id="PR00313">
    <property type="entry name" value="CABNDNGRPT"/>
</dbReference>
<feature type="region of interest" description="Disordered" evidence="3">
    <location>
        <begin position="1"/>
        <end position="56"/>
    </location>
</feature>
<dbReference type="Proteomes" id="UP001399917">
    <property type="component" value="Unassembled WGS sequence"/>
</dbReference>
<dbReference type="PROSITE" id="PS00330">
    <property type="entry name" value="HEMOLYSIN_CALCIUM"/>
    <property type="match status" value="5"/>
</dbReference>
<sequence length="504" mass="52797">MATFNGDSSDNTINGTQSADTIYGNGGNDTLDGHGGDDTIHGGSGNDKIYGGSGNDRLYGDDGADDIYGESGNDVIYGGEDDDAIYGGDGVDTIYGDGGNDFIDGGADTDTINGGEGNDTISGGDGNDVLYGDGGSDVINGDGGNDTLYGGEGDDTITGGDGADTIYGDNGNDIIDAGAGNDTVYGGAGNDTITAGDGYDNIYGGDGNDIIYGGGENDYLRGENDADTFIINTLGATTSYNVTVDGGSGGVDDDKLDLRWLIQNGFDVTHQVLNPENNGQAGFNGQVTLTHAVSGEQVNVNFHDIEKLVICFTPGTAIATPKGELPVEMLRVGDKVFTRDNGAQEIKWVGRRNLSARELERQKSLMPVLIEKGALGDGLPERDLMVSPQHRILLTSERAALFFDESEVITPAKHLVGLPGISRVKPLETSYIHFLCDNHEIVLSNGSWSESFQPGANSIGGLQDDARDELFRLFPELATQSGLKGYGAARRSLKKHETQILVSA</sequence>
<dbReference type="PANTHER" id="PTHR38340:SF1">
    <property type="entry name" value="S-LAYER PROTEIN"/>
    <property type="match status" value="1"/>
</dbReference>
<dbReference type="Pfam" id="PF00353">
    <property type="entry name" value="HemolysinCabind"/>
    <property type="match status" value="6"/>
</dbReference>
<organism evidence="5 6">
    <name type="scientific">Celeribacter arenosi</name>
    <dbReference type="NCBI Taxonomy" id="792649"/>
    <lineage>
        <taxon>Bacteria</taxon>
        <taxon>Pseudomonadati</taxon>
        <taxon>Pseudomonadota</taxon>
        <taxon>Alphaproteobacteria</taxon>
        <taxon>Rhodobacterales</taxon>
        <taxon>Roseobacteraceae</taxon>
        <taxon>Celeribacter</taxon>
    </lineage>
</organism>
<evidence type="ECO:0000256" key="3">
    <source>
        <dbReference type="SAM" id="MobiDB-lite"/>
    </source>
</evidence>
<dbReference type="SUPFAM" id="SSF51120">
    <property type="entry name" value="beta-Roll"/>
    <property type="match status" value="2"/>
</dbReference>
<accession>A0ABP7KHZ7</accession>
<evidence type="ECO:0000259" key="4">
    <source>
        <dbReference type="Pfam" id="PF13403"/>
    </source>
</evidence>
<dbReference type="PANTHER" id="PTHR38340">
    <property type="entry name" value="S-LAYER PROTEIN"/>
    <property type="match status" value="1"/>
</dbReference>
<proteinExistence type="predicted"/>
<feature type="domain" description="Hedgehog/Intein (Hint)" evidence="4">
    <location>
        <begin position="310"/>
        <end position="455"/>
    </location>
</feature>
<dbReference type="Gene3D" id="2.170.16.10">
    <property type="entry name" value="Hedgehog/Intein (Hint) domain"/>
    <property type="match status" value="1"/>
</dbReference>
<feature type="compositionally biased region" description="Basic and acidic residues" evidence="3">
    <location>
        <begin position="31"/>
        <end position="40"/>
    </location>
</feature>
<keyword evidence="6" id="KW-1185">Reference proteome</keyword>
<evidence type="ECO:0000313" key="5">
    <source>
        <dbReference type="EMBL" id="GAA3875860.1"/>
    </source>
</evidence>